<reference evidence="2" key="1">
    <citation type="submission" date="2014-11" db="EMBL/GenBank/DDBJ databases">
        <authorList>
            <person name="Geib S."/>
        </authorList>
    </citation>
    <scope>NUCLEOTIDE SEQUENCE</scope>
</reference>
<organism evidence="2">
    <name type="scientific">Zeugodacus cucurbitae</name>
    <name type="common">Melon fruit fly</name>
    <name type="synonym">Bactrocera cucurbitae</name>
    <dbReference type="NCBI Taxonomy" id="28588"/>
    <lineage>
        <taxon>Eukaryota</taxon>
        <taxon>Metazoa</taxon>
        <taxon>Ecdysozoa</taxon>
        <taxon>Arthropoda</taxon>
        <taxon>Hexapoda</taxon>
        <taxon>Insecta</taxon>
        <taxon>Pterygota</taxon>
        <taxon>Neoptera</taxon>
        <taxon>Endopterygota</taxon>
        <taxon>Diptera</taxon>
        <taxon>Brachycera</taxon>
        <taxon>Muscomorpha</taxon>
        <taxon>Tephritoidea</taxon>
        <taxon>Tephritidae</taxon>
        <taxon>Zeugodacus</taxon>
        <taxon>Zeugodacus</taxon>
    </lineage>
</organism>
<sequence>MSQESVQQPQQQLQQTTTTTTTKTMSIEESLLQGQPPGTVIKCVTAQVIQTEQGPRIVLQGLVGNDFTQQQLALVQQQVKQQLLKAQESSGKQGVLGPTKIYLAVQPPNAVLNSQPPPLTPVHQSSHQQVSSC</sequence>
<dbReference type="EMBL" id="GBXI01009511">
    <property type="protein sequence ID" value="JAD04781.1"/>
    <property type="molecule type" value="Transcribed_RNA"/>
</dbReference>
<evidence type="ECO:0000313" key="2">
    <source>
        <dbReference type="EMBL" id="JAD04781.1"/>
    </source>
</evidence>
<feature type="compositionally biased region" description="Low complexity" evidence="1">
    <location>
        <begin position="122"/>
        <end position="133"/>
    </location>
</feature>
<reference evidence="2" key="2">
    <citation type="journal article" date="2015" name="Gigascience">
        <title>Reconstructing a comprehensive transcriptome assembly of a white-pupal translocated strain of the pest fruit fly Bactrocera cucurbitae.</title>
        <authorList>
            <person name="Sim S.B."/>
            <person name="Calla B."/>
            <person name="Hall B."/>
            <person name="DeRego T."/>
            <person name="Geib S.M."/>
        </authorList>
    </citation>
    <scope>NUCLEOTIDE SEQUENCE</scope>
</reference>
<protein>
    <submittedName>
        <fullName evidence="2">Nucleosome-remodeling factor subunit NURF301</fullName>
    </submittedName>
</protein>
<feature type="region of interest" description="Disordered" evidence="1">
    <location>
        <begin position="1"/>
        <end position="33"/>
    </location>
</feature>
<name>A0A0A1X1R6_ZEUCU</name>
<proteinExistence type="predicted"/>
<feature type="compositionally biased region" description="Low complexity" evidence="1">
    <location>
        <begin position="7"/>
        <end position="22"/>
    </location>
</feature>
<accession>A0A0A1X1R6</accession>
<dbReference type="AlphaFoldDB" id="A0A0A1X1R6"/>
<feature type="region of interest" description="Disordered" evidence="1">
    <location>
        <begin position="112"/>
        <end position="133"/>
    </location>
</feature>
<evidence type="ECO:0000256" key="1">
    <source>
        <dbReference type="SAM" id="MobiDB-lite"/>
    </source>
</evidence>
<gene>
    <name evidence="2" type="primary">E(bx)_4</name>
    <name evidence="2" type="ORF">g.19905</name>
</gene>